<name>A0A8R7QKV7_TRIUA</name>
<evidence type="ECO:0000313" key="2">
    <source>
        <dbReference type="Proteomes" id="UP000015106"/>
    </source>
</evidence>
<dbReference type="Gramene" id="TuG1812G0500004649.01.T01">
    <property type="protein sequence ID" value="TuG1812G0500004649.01.T01.cds264520"/>
    <property type="gene ID" value="TuG1812G0500004649.01"/>
</dbReference>
<keyword evidence="2" id="KW-1185">Reference proteome</keyword>
<dbReference type="AlphaFoldDB" id="A0A8R7QKV7"/>
<dbReference type="Proteomes" id="UP000015106">
    <property type="component" value="Chromosome 5"/>
</dbReference>
<reference evidence="1" key="3">
    <citation type="submission" date="2022-06" db="UniProtKB">
        <authorList>
            <consortium name="EnsemblPlants"/>
        </authorList>
    </citation>
    <scope>IDENTIFICATION</scope>
</reference>
<reference evidence="2" key="1">
    <citation type="journal article" date="2013" name="Nature">
        <title>Draft genome of the wheat A-genome progenitor Triticum urartu.</title>
        <authorList>
            <person name="Ling H.Q."/>
            <person name="Zhao S."/>
            <person name="Liu D."/>
            <person name="Wang J."/>
            <person name="Sun H."/>
            <person name="Zhang C."/>
            <person name="Fan H."/>
            <person name="Li D."/>
            <person name="Dong L."/>
            <person name="Tao Y."/>
            <person name="Gao C."/>
            <person name="Wu H."/>
            <person name="Li Y."/>
            <person name="Cui Y."/>
            <person name="Guo X."/>
            <person name="Zheng S."/>
            <person name="Wang B."/>
            <person name="Yu K."/>
            <person name="Liang Q."/>
            <person name="Yang W."/>
            <person name="Lou X."/>
            <person name="Chen J."/>
            <person name="Feng M."/>
            <person name="Jian J."/>
            <person name="Zhang X."/>
            <person name="Luo G."/>
            <person name="Jiang Y."/>
            <person name="Liu J."/>
            <person name="Wang Z."/>
            <person name="Sha Y."/>
            <person name="Zhang B."/>
            <person name="Wu H."/>
            <person name="Tang D."/>
            <person name="Shen Q."/>
            <person name="Xue P."/>
            <person name="Zou S."/>
            <person name="Wang X."/>
            <person name="Liu X."/>
            <person name="Wang F."/>
            <person name="Yang Y."/>
            <person name="An X."/>
            <person name="Dong Z."/>
            <person name="Zhang K."/>
            <person name="Zhang X."/>
            <person name="Luo M.C."/>
            <person name="Dvorak J."/>
            <person name="Tong Y."/>
            <person name="Wang J."/>
            <person name="Yang H."/>
            <person name="Li Z."/>
            <person name="Wang D."/>
            <person name="Zhang A."/>
            <person name="Wang J."/>
        </authorList>
    </citation>
    <scope>NUCLEOTIDE SEQUENCE</scope>
    <source>
        <strain evidence="2">cv. G1812</strain>
    </source>
</reference>
<sequence length="71" mass="8181">MDGGGSLNLIYAEILKKMQFDEWRIETITTQFKGIILGMEARCIERVTLQKRLPRPPRSDLNSALYHTMLA</sequence>
<proteinExistence type="predicted"/>
<protein>
    <submittedName>
        <fullName evidence="1">Uncharacterized protein</fullName>
    </submittedName>
</protein>
<organism evidence="1 2">
    <name type="scientific">Triticum urartu</name>
    <name type="common">Red wild einkorn</name>
    <name type="synonym">Crithodium urartu</name>
    <dbReference type="NCBI Taxonomy" id="4572"/>
    <lineage>
        <taxon>Eukaryota</taxon>
        <taxon>Viridiplantae</taxon>
        <taxon>Streptophyta</taxon>
        <taxon>Embryophyta</taxon>
        <taxon>Tracheophyta</taxon>
        <taxon>Spermatophyta</taxon>
        <taxon>Magnoliopsida</taxon>
        <taxon>Liliopsida</taxon>
        <taxon>Poales</taxon>
        <taxon>Poaceae</taxon>
        <taxon>BOP clade</taxon>
        <taxon>Pooideae</taxon>
        <taxon>Triticodae</taxon>
        <taxon>Triticeae</taxon>
        <taxon>Triticinae</taxon>
        <taxon>Triticum</taxon>
    </lineage>
</organism>
<accession>A0A8R7QKV7</accession>
<dbReference type="EnsemblPlants" id="TuG1812G0500004649.01.T01">
    <property type="protein sequence ID" value="TuG1812G0500004649.01.T01.cds264520"/>
    <property type="gene ID" value="TuG1812G0500004649.01"/>
</dbReference>
<evidence type="ECO:0000313" key="1">
    <source>
        <dbReference type="EnsemblPlants" id="TuG1812G0500004649.01.T01.cds264520"/>
    </source>
</evidence>
<reference evidence="1" key="2">
    <citation type="submission" date="2018-03" db="EMBL/GenBank/DDBJ databases">
        <title>The Triticum urartu genome reveals the dynamic nature of wheat genome evolution.</title>
        <authorList>
            <person name="Ling H."/>
            <person name="Ma B."/>
            <person name="Shi X."/>
            <person name="Liu H."/>
            <person name="Dong L."/>
            <person name="Sun H."/>
            <person name="Cao Y."/>
            <person name="Gao Q."/>
            <person name="Zheng S."/>
            <person name="Li Y."/>
            <person name="Yu Y."/>
            <person name="Du H."/>
            <person name="Qi M."/>
            <person name="Li Y."/>
            <person name="Yu H."/>
            <person name="Cui Y."/>
            <person name="Wang N."/>
            <person name="Chen C."/>
            <person name="Wu H."/>
            <person name="Zhao Y."/>
            <person name="Zhang J."/>
            <person name="Li Y."/>
            <person name="Zhou W."/>
            <person name="Zhang B."/>
            <person name="Hu W."/>
            <person name="Eijk M."/>
            <person name="Tang J."/>
            <person name="Witsenboer H."/>
            <person name="Zhao S."/>
            <person name="Li Z."/>
            <person name="Zhang A."/>
            <person name="Wang D."/>
            <person name="Liang C."/>
        </authorList>
    </citation>
    <scope>NUCLEOTIDE SEQUENCE [LARGE SCALE GENOMIC DNA]</scope>
    <source>
        <strain evidence="1">cv. G1812</strain>
    </source>
</reference>